<gene>
    <name evidence="1" type="ORF">H4S07_003749</name>
</gene>
<sequence length="180" mass="19609">MSEEFLHQFNAAEAELNGEMVSVVQEAERLQKGWGNGIMPAASEMINSSRLRELREEMLKHDFEAASCRRARYMEDLGEAEREKAVTEGTPENQALMRSDVLLSCIFNTPIGEAMKIAAAHAKRVAEAEGANAGAAAKKGANAGPAEKKEPAPIVELEDDEEAKPEETKPEEAKPEEVTA</sequence>
<proteinExistence type="predicted"/>
<organism evidence="1 2">
    <name type="scientific">Coemansia furcata</name>
    <dbReference type="NCBI Taxonomy" id="417177"/>
    <lineage>
        <taxon>Eukaryota</taxon>
        <taxon>Fungi</taxon>
        <taxon>Fungi incertae sedis</taxon>
        <taxon>Zoopagomycota</taxon>
        <taxon>Kickxellomycotina</taxon>
        <taxon>Kickxellomycetes</taxon>
        <taxon>Kickxellales</taxon>
        <taxon>Kickxellaceae</taxon>
        <taxon>Coemansia</taxon>
    </lineage>
</organism>
<protein>
    <submittedName>
        <fullName evidence="1">Uncharacterized protein</fullName>
    </submittedName>
</protein>
<evidence type="ECO:0000313" key="1">
    <source>
        <dbReference type="EMBL" id="KAJ2806667.1"/>
    </source>
</evidence>
<dbReference type="Proteomes" id="UP001140096">
    <property type="component" value="Unassembled WGS sequence"/>
</dbReference>
<keyword evidence="2" id="KW-1185">Reference proteome</keyword>
<comment type="caution">
    <text evidence="1">The sequence shown here is derived from an EMBL/GenBank/DDBJ whole genome shotgun (WGS) entry which is preliminary data.</text>
</comment>
<accession>A0ACC1LFQ4</accession>
<dbReference type="EMBL" id="JANBUP010001305">
    <property type="protein sequence ID" value="KAJ2806667.1"/>
    <property type="molecule type" value="Genomic_DNA"/>
</dbReference>
<name>A0ACC1LFQ4_9FUNG</name>
<reference evidence="1" key="1">
    <citation type="submission" date="2022-07" db="EMBL/GenBank/DDBJ databases">
        <title>Phylogenomic reconstructions and comparative analyses of Kickxellomycotina fungi.</title>
        <authorList>
            <person name="Reynolds N.K."/>
            <person name="Stajich J.E."/>
            <person name="Barry K."/>
            <person name="Grigoriev I.V."/>
            <person name="Crous P."/>
            <person name="Smith M.E."/>
        </authorList>
    </citation>
    <scope>NUCLEOTIDE SEQUENCE</scope>
    <source>
        <strain evidence="1">CBS 102833</strain>
    </source>
</reference>
<evidence type="ECO:0000313" key="2">
    <source>
        <dbReference type="Proteomes" id="UP001140096"/>
    </source>
</evidence>